<sequence>MAKVNIKGPIISSDEKWIYDWFGIEATCAKDIEKAIDNANGEELEVIINSPGGYVDEGSEIYSLLKDYKGNTTGKIVGMAASAASVAAMGVDVLKISPTGRFMIHNASGVIQGDHRAMEHGSEILKECNKAISNAYALKTGLSEEKLLDLMNKETFMNAQKAKELGFVDEIMFDTSNRLFNNTNESGMLPPDVIEKIRNMKDEINLNPKKNTNTVDENSKEKEINKLKEKLAFKNKYVSSFLLCQKERVL</sequence>
<evidence type="ECO:0000313" key="7">
    <source>
        <dbReference type="EMBL" id="CEO32962.1"/>
    </source>
</evidence>
<evidence type="ECO:0000313" key="8">
    <source>
        <dbReference type="Proteomes" id="UP000049685"/>
    </source>
</evidence>
<reference evidence="8" key="1">
    <citation type="submission" date="2015-01" db="EMBL/GenBank/DDBJ databases">
        <authorList>
            <person name="Aslett A.Martin."/>
            <person name="De Silva Nishadi"/>
        </authorList>
    </citation>
    <scope>NUCLEOTIDE SEQUENCE [LARGE SCALE GENOMIC DNA]</scope>
    <source>
        <strain evidence="8">UMC4404</strain>
    </source>
</reference>
<keyword evidence="5" id="KW-0720">Serine protease</keyword>
<evidence type="ECO:0000256" key="6">
    <source>
        <dbReference type="RuleBase" id="RU003567"/>
    </source>
</evidence>
<dbReference type="GO" id="GO:0006515">
    <property type="term" value="P:protein quality control for misfolded or incompletely synthesized proteins"/>
    <property type="evidence" value="ECO:0007669"/>
    <property type="project" value="TreeGrafter"/>
</dbReference>
<dbReference type="EMBL" id="CDNY01000003">
    <property type="protein sequence ID" value="CEO32962.1"/>
    <property type="molecule type" value="Genomic_DNA"/>
</dbReference>
<organism evidence="7 8">
    <name type="scientific">Paraclostridium sordellii</name>
    <name type="common">Clostridium sordellii</name>
    <dbReference type="NCBI Taxonomy" id="1505"/>
    <lineage>
        <taxon>Bacteria</taxon>
        <taxon>Bacillati</taxon>
        <taxon>Bacillota</taxon>
        <taxon>Clostridia</taxon>
        <taxon>Peptostreptococcales</taxon>
        <taxon>Peptostreptococcaceae</taxon>
        <taxon>Paraclostridium</taxon>
    </lineage>
</organism>
<dbReference type="InterPro" id="IPR001907">
    <property type="entry name" value="ClpP"/>
</dbReference>
<dbReference type="PANTHER" id="PTHR10381:SF70">
    <property type="entry name" value="ATP-DEPENDENT CLP PROTEASE PROTEOLYTIC SUBUNIT"/>
    <property type="match status" value="1"/>
</dbReference>
<dbReference type="PRINTS" id="PR00127">
    <property type="entry name" value="CLPPROTEASEP"/>
</dbReference>
<dbReference type="NCBIfam" id="NF045542">
    <property type="entry name" value="Clp_rel_HeadMat"/>
    <property type="match status" value="1"/>
</dbReference>
<dbReference type="InterPro" id="IPR023562">
    <property type="entry name" value="ClpP/TepA"/>
</dbReference>
<dbReference type="GO" id="GO:0004252">
    <property type="term" value="F:serine-type endopeptidase activity"/>
    <property type="evidence" value="ECO:0007669"/>
    <property type="project" value="InterPro"/>
</dbReference>
<dbReference type="RefSeq" id="WP_057557993.1">
    <property type="nucleotide sequence ID" value="NZ_CDNY01000003.1"/>
</dbReference>
<keyword evidence="2" id="KW-0963">Cytoplasm</keyword>
<dbReference type="Pfam" id="PF00574">
    <property type="entry name" value="CLP_protease"/>
    <property type="match status" value="1"/>
</dbReference>
<keyword evidence="4 7" id="KW-0378">Hydrolase</keyword>
<evidence type="ECO:0000256" key="4">
    <source>
        <dbReference type="ARBA" id="ARBA00022801"/>
    </source>
</evidence>
<dbReference type="SUPFAM" id="SSF52096">
    <property type="entry name" value="ClpP/crotonase"/>
    <property type="match status" value="1"/>
</dbReference>
<proteinExistence type="inferred from homology"/>
<dbReference type="GO" id="GO:0051117">
    <property type="term" value="F:ATPase binding"/>
    <property type="evidence" value="ECO:0007669"/>
    <property type="project" value="TreeGrafter"/>
</dbReference>
<protein>
    <recommendedName>
        <fullName evidence="6">ATP-dependent Clp protease proteolytic subunit</fullName>
    </recommendedName>
</protein>
<dbReference type="CDD" id="cd07016">
    <property type="entry name" value="S14_ClpP_1"/>
    <property type="match status" value="1"/>
</dbReference>
<dbReference type="Gene3D" id="3.90.226.10">
    <property type="entry name" value="2-enoyl-CoA Hydratase, Chain A, domain 1"/>
    <property type="match status" value="1"/>
</dbReference>
<dbReference type="GO" id="GO:0004176">
    <property type="term" value="F:ATP-dependent peptidase activity"/>
    <property type="evidence" value="ECO:0007669"/>
    <property type="project" value="InterPro"/>
</dbReference>
<evidence type="ECO:0000256" key="3">
    <source>
        <dbReference type="ARBA" id="ARBA00022670"/>
    </source>
</evidence>
<dbReference type="Proteomes" id="UP000049685">
    <property type="component" value="Unassembled WGS sequence"/>
</dbReference>
<comment type="caution">
    <text evidence="7">The sequence shown here is derived from an EMBL/GenBank/DDBJ whole genome shotgun (WGS) entry which is preliminary data.</text>
</comment>
<evidence type="ECO:0000256" key="5">
    <source>
        <dbReference type="ARBA" id="ARBA00022825"/>
    </source>
</evidence>
<evidence type="ECO:0000256" key="1">
    <source>
        <dbReference type="ARBA" id="ARBA00007039"/>
    </source>
</evidence>
<dbReference type="InterPro" id="IPR029045">
    <property type="entry name" value="ClpP/crotonase-like_dom_sf"/>
</dbReference>
<gene>
    <name evidence="7" type="primary">clpP</name>
    <name evidence="7" type="ORF">UMC4404_09421</name>
</gene>
<dbReference type="GO" id="GO:0009368">
    <property type="term" value="C:endopeptidase Clp complex"/>
    <property type="evidence" value="ECO:0007669"/>
    <property type="project" value="TreeGrafter"/>
</dbReference>
<dbReference type="AlphaFoldDB" id="A0A9P1KYZ7"/>
<name>A0A9P1KYZ7_PARSO</name>
<comment type="similarity">
    <text evidence="1 6">Belongs to the peptidase S14 family.</text>
</comment>
<evidence type="ECO:0000256" key="2">
    <source>
        <dbReference type="ARBA" id="ARBA00022490"/>
    </source>
</evidence>
<dbReference type="PANTHER" id="PTHR10381">
    <property type="entry name" value="ATP-DEPENDENT CLP PROTEASE PROTEOLYTIC SUBUNIT"/>
    <property type="match status" value="1"/>
</dbReference>
<accession>A0A9P1KYZ7</accession>
<keyword evidence="3" id="KW-0645">Protease</keyword>